<dbReference type="InterPro" id="IPR015300">
    <property type="entry name" value="DNA-bd_pseudobarrel_sf"/>
</dbReference>
<dbReference type="InterPro" id="IPR050655">
    <property type="entry name" value="Plant_B3_domain"/>
</dbReference>
<dbReference type="OrthoDB" id="623918at2759"/>
<evidence type="ECO:0000256" key="1">
    <source>
        <dbReference type="ARBA" id="ARBA00004123"/>
    </source>
</evidence>
<keyword evidence="4" id="KW-0804">Transcription</keyword>
<dbReference type="EMBL" id="DF974819">
    <property type="protein sequence ID" value="GAU50626.1"/>
    <property type="molecule type" value="Genomic_DNA"/>
</dbReference>
<dbReference type="SUPFAM" id="SSF101936">
    <property type="entry name" value="DNA-binding pseudobarrel domain"/>
    <property type="match status" value="2"/>
</dbReference>
<protein>
    <recommendedName>
        <fullName evidence="7">TF-B3 domain-containing protein</fullName>
    </recommendedName>
</protein>
<dbReference type="InterPro" id="IPR003340">
    <property type="entry name" value="B3_DNA-bd"/>
</dbReference>
<name>A0A2Z6P4B8_TRISU</name>
<accession>A0A2Z6P4B8</accession>
<comment type="subcellular location">
    <subcellularLocation>
        <location evidence="1">Nucleus</location>
    </subcellularLocation>
</comment>
<reference evidence="9" key="1">
    <citation type="journal article" date="2017" name="Front. Plant Sci.">
        <title>Climate Clever Clovers: New Paradigm to Reduce the Environmental Footprint of Ruminants by Breeding Low Methanogenic Forages Utilizing Haplotype Variation.</title>
        <authorList>
            <person name="Kaur P."/>
            <person name="Appels R."/>
            <person name="Bayer P.E."/>
            <person name="Keeble-Gagnere G."/>
            <person name="Wang J."/>
            <person name="Hirakawa H."/>
            <person name="Shirasawa K."/>
            <person name="Vercoe P."/>
            <person name="Stefanova K."/>
            <person name="Durmic Z."/>
            <person name="Nichols P."/>
            <person name="Revell C."/>
            <person name="Isobe S.N."/>
            <person name="Edwards D."/>
            <person name="Erskine W."/>
        </authorList>
    </citation>
    <scope>NUCLEOTIDE SEQUENCE [LARGE SCALE GENOMIC DNA]</scope>
    <source>
        <strain evidence="9">cv. Daliak</strain>
    </source>
</reference>
<evidence type="ECO:0000256" key="2">
    <source>
        <dbReference type="ARBA" id="ARBA00023015"/>
    </source>
</evidence>
<evidence type="ECO:0000259" key="7">
    <source>
        <dbReference type="PROSITE" id="PS50863"/>
    </source>
</evidence>
<dbReference type="PANTHER" id="PTHR31920">
    <property type="entry name" value="B3 DOMAIN-CONTAINING"/>
    <property type="match status" value="1"/>
</dbReference>
<keyword evidence="2" id="KW-0805">Transcription regulation</keyword>
<feature type="compositionally biased region" description="Acidic residues" evidence="6">
    <location>
        <begin position="119"/>
        <end position="139"/>
    </location>
</feature>
<feature type="region of interest" description="Disordered" evidence="6">
    <location>
        <begin position="119"/>
        <end position="174"/>
    </location>
</feature>
<proteinExistence type="predicted"/>
<keyword evidence="9" id="KW-1185">Reference proteome</keyword>
<evidence type="ECO:0000256" key="5">
    <source>
        <dbReference type="ARBA" id="ARBA00023242"/>
    </source>
</evidence>
<dbReference type="GO" id="GO:0005634">
    <property type="term" value="C:nucleus"/>
    <property type="evidence" value="ECO:0007669"/>
    <property type="project" value="UniProtKB-SubCell"/>
</dbReference>
<sequence length="303" mass="35598">MSLYCGPPKFFKIIQNHELQNHELRVPKKFVEKHWKGIPNPVVIKLPNGVDKKLFWVKHDGDIWFQKNWDKIAKYLKFGYVVVFKYMGGSCFQLEIFGLNALEIDYSIFIDQVKRQVEFDEDESDEDESDDEESDEDEYEIMKQKRTTKRKRKIDEDESSGSGGRIKKVRKCSSRDNDANPFFEIELSDYYTHGNFLMIPSKFSREHLNKFVGTATLQVGKEMPIKVNMKFDAKNRRSTIGSGWKLFRKEYNLQVEDSCKFVMIQRRPSLVFNVIITRVMEGASGKKLRGWREVGNNSWMLGK</sequence>
<dbReference type="AlphaFoldDB" id="A0A2Z6P4B8"/>
<dbReference type="SMART" id="SM01019">
    <property type="entry name" value="B3"/>
    <property type="match status" value="2"/>
</dbReference>
<keyword evidence="5" id="KW-0539">Nucleus</keyword>
<dbReference type="CDD" id="cd10017">
    <property type="entry name" value="B3_DNA"/>
    <property type="match status" value="2"/>
</dbReference>
<keyword evidence="3" id="KW-0238">DNA-binding</keyword>
<evidence type="ECO:0000256" key="3">
    <source>
        <dbReference type="ARBA" id="ARBA00023125"/>
    </source>
</evidence>
<dbReference type="GO" id="GO:0003677">
    <property type="term" value="F:DNA binding"/>
    <property type="evidence" value="ECO:0007669"/>
    <property type="project" value="UniProtKB-KW"/>
</dbReference>
<dbReference type="Pfam" id="PF02362">
    <property type="entry name" value="B3"/>
    <property type="match status" value="2"/>
</dbReference>
<dbReference type="PANTHER" id="PTHR31920:SF108">
    <property type="entry name" value="B3 DOMAIN-CONTAINING TRANSCRIPTION FACTOR VRN1-LIKE"/>
    <property type="match status" value="1"/>
</dbReference>
<dbReference type="PROSITE" id="PS50863">
    <property type="entry name" value="B3"/>
    <property type="match status" value="1"/>
</dbReference>
<feature type="domain" description="TF-B3" evidence="7">
    <location>
        <begin position="182"/>
        <end position="280"/>
    </location>
</feature>
<evidence type="ECO:0000313" key="9">
    <source>
        <dbReference type="Proteomes" id="UP000242715"/>
    </source>
</evidence>
<organism evidence="8 9">
    <name type="scientific">Trifolium subterraneum</name>
    <name type="common">Subterranean clover</name>
    <dbReference type="NCBI Taxonomy" id="3900"/>
    <lineage>
        <taxon>Eukaryota</taxon>
        <taxon>Viridiplantae</taxon>
        <taxon>Streptophyta</taxon>
        <taxon>Embryophyta</taxon>
        <taxon>Tracheophyta</taxon>
        <taxon>Spermatophyta</taxon>
        <taxon>Magnoliopsida</taxon>
        <taxon>eudicotyledons</taxon>
        <taxon>Gunneridae</taxon>
        <taxon>Pentapetalae</taxon>
        <taxon>rosids</taxon>
        <taxon>fabids</taxon>
        <taxon>Fabales</taxon>
        <taxon>Fabaceae</taxon>
        <taxon>Papilionoideae</taxon>
        <taxon>50 kb inversion clade</taxon>
        <taxon>NPAAA clade</taxon>
        <taxon>Hologalegina</taxon>
        <taxon>IRL clade</taxon>
        <taxon>Trifolieae</taxon>
        <taxon>Trifolium</taxon>
    </lineage>
</organism>
<evidence type="ECO:0000256" key="4">
    <source>
        <dbReference type="ARBA" id="ARBA00023163"/>
    </source>
</evidence>
<evidence type="ECO:0000313" key="8">
    <source>
        <dbReference type="EMBL" id="GAU50626.1"/>
    </source>
</evidence>
<evidence type="ECO:0000256" key="6">
    <source>
        <dbReference type="SAM" id="MobiDB-lite"/>
    </source>
</evidence>
<dbReference type="Proteomes" id="UP000242715">
    <property type="component" value="Unassembled WGS sequence"/>
</dbReference>
<gene>
    <name evidence="8" type="ORF">TSUD_12670</name>
</gene>
<dbReference type="Gene3D" id="2.40.330.10">
    <property type="entry name" value="DNA-binding pseudobarrel domain"/>
    <property type="match status" value="2"/>
</dbReference>